<organism evidence="14 15">
    <name type="scientific">Piedraia hortae CBS 480.64</name>
    <dbReference type="NCBI Taxonomy" id="1314780"/>
    <lineage>
        <taxon>Eukaryota</taxon>
        <taxon>Fungi</taxon>
        <taxon>Dikarya</taxon>
        <taxon>Ascomycota</taxon>
        <taxon>Pezizomycotina</taxon>
        <taxon>Dothideomycetes</taxon>
        <taxon>Dothideomycetidae</taxon>
        <taxon>Capnodiales</taxon>
        <taxon>Piedraiaceae</taxon>
        <taxon>Piedraia</taxon>
    </lineage>
</organism>
<feature type="domain" description="Aminoacyl-transfer RNA synthetases class-II family profile" evidence="13">
    <location>
        <begin position="239"/>
        <end position="544"/>
    </location>
</feature>
<evidence type="ECO:0000256" key="9">
    <source>
        <dbReference type="ARBA" id="ARBA00023146"/>
    </source>
</evidence>
<protein>
    <recommendedName>
        <fullName evidence="11">Probable aspartate--tRNA ligase, cytoplasmic</fullName>
        <ecNumber evidence="3">6.1.1.12</ecNumber>
    </recommendedName>
</protein>
<comment type="subcellular location">
    <subcellularLocation>
        <location evidence="1">Cytoplasm</location>
    </subcellularLocation>
</comment>
<comment type="catalytic activity">
    <reaction evidence="10">
        <text>tRNA(Asp) + L-aspartate + ATP = L-aspartyl-tRNA(Asp) + AMP + diphosphate</text>
        <dbReference type="Rhea" id="RHEA:19649"/>
        <dbReference type="Rhea" id="RHEA-COMP:9660"/>
        <dbReference type="Rhea" id="RHEA-COMP:9678"/>
        <dbReference type="ChEBI" id="CHEBI:29991"/>
        <dbReference type="ChEBI" id="CHEBI:30616"/>
        <dbReference type="ChEBI" id="CHEBI:33019"/>
        <dbReference type="ChEBI" id="CHEBI:78442"/>
        <dbReference type="ChEBI" id="CHEBI:78516"/>
        <dbReference type="ChEBI" id="CHEBI:456215"/>
        <dbReference type="EC" id="6.1.1.12"/>
    </reaction>
</comment>
<reference evidence="14" key="1">
    <citation type="journal article" date="2020" name="Stud. Mycol.">
        <title>101 Dothideomycetes genomes: a test case for predicting lifestyles and emergence of pathogens.</title>
        <authorList>
            <person name="Haridas S."/>
            <person name="Albert R."/>
            <person name="Binder M."/>
            <person name="Bloem J."/>
            <person name="Labutti K."/>
            <person name="Salamov A."/>
            <person name="Andreopoulos B."/>
            <person name="Baker S."/>
            <person name="Barry K."/>
            <person name="Bills G."/>
            <person name="Bluhm B."/>
            <person name="Cannon C."/>
            <person name="Castanera R."/>
            <person name="Culley D."/>
            <person name="Daum C."/>
            <person name="Ezra D."/>
            <person name="Gonzalez J."/>
            <person name="Henrissat B."/>
            <person name="Kuo A."/>
            <person name="Liang C."/>
            <person name="Lipzen A."/>
            <person name="Lutzoni F."/>
            <person name="Magnuson J."/>
            <person name="Mondo S."/>
            <person name="Nolan M."/>
            <person name="Ohm R."/>
            <person name="Pangilinan J."/>
            <person name="Park H.-J."/>
            <person name="Ramirez L."/>
            <person name="Alfaro M."/>
            <person name="Sun H."/>
            <person name="Tritt A."/>
            <person name="Yoshinaga Y."/>
            <person name="Zwiers L.-H."/>
            <person name="Turgeon B."/>
            <person name="Goodwin S."/>
            <person name="Spatafora J."/>
            <person name="Crous P."/>
            <person name="Grigoriev I."/>
        </authorList>
    </citation>
    <scope>NUCLEOTIDE SEQUENCE</scope>
    <source>
        <strain evidence="14">CBS 480.64</strain>
    </source>
</reference>
<dbReference type="EC" id="6.1.1.12" evidence="3"/>
<dbReference type="SUPFAM" id="SSF50249">
    <property type="entry name" value="Nucleic acid-binding proteins"/>
    <property type="match status" value="1"/>
</dbReference>
<dbReference type="PRINTS" id="PR01042">
    <property type="entry name" value="TRNASYNTHASP"/>
</dbReference>
<sequence length="552" mass="61314">MEPGTGNTPAPAEENKGPSKNALKKAQKEKEKAEKAAKRAAEEAERKRAAEANDASKADYGELGVLDDPNIPEGVPIKSLPELKDEGDVIFQAQVDNARSQSANLAFVIFKDQGETLQAVVAKSETISKQMVKFSSGIPAESVVLVHATITKPQDPVKSCSIQTIEAHVKKIFVTSKADVQLPLQVADSEQPVYAEGEEPSQEEEAARPIVGLAVRLNNRVIDLRARQNQAIMTVRHGVKRLFREFFEARNFQEIETPKLLGASSEGGANVFEVTYFNKKAYLAQSPQLYKQMLIAAGKPGVFEIGPVFRAENSNTARHLTEFVGLDMEMPFVNNYHEVVSLLEELMLFIFNGLGKRYSKAVEVVRSVYNVPEFKLPEAGKVPRLAFSEGIQMLREAGEKIEDYEDLSTPQEKKLGALVLEKYGSDFYVLDKFPLGIRPFYTMPDKETYNKTSDPNAGYSNSYDFFMRGQEIMSGAQRIHQADFLEKRMREHVTPVDPESPGLKDYVNAFRAGCPRHAGGGLGLDRIVMLYLGLPNIRLASLFPRDPQRLAP</sequence>
<dbReference type="NCBIfam" id="TIGR00458">
    <property type="entry name" value="aspS_nondisc"/>
    <property type="match status" value="1"/>
</dbReference>
<dbReference type="GO" id="GO:0017101">
    <property type="term" value="C:aminoacyl-tRNA synthetase multienzyme complex"/>
    <property type="evidence" value="ECO:0007669"/>
    <property type="project" value="TreeGrafter"/>
</dbReference>
<evidence type="ECO:0000256" key="5">
    <source>
        <dbReference type="ARBA" id="ARBA00022598"/>
    </source>
</evidence>
<dbReference type="GO" id="GO:0005829">
    <property type="term" value="C:cytosol"/>
    <property type="evidence" value="ECO:0007669"/>
    <property type="project" value="TreeGrafter"/>
</dbReference>
<dbReference type="NCBIfam" id="NF003483">
    <property type="entry name" value="PRK05159.1"/>
    <property type="match status" value="1"/>
</dbReference>
<dbReference type="Gene3D" id="2.40.50.140">
    <property type="entry name" value="Nucleic acid-binding proteins"/>
    <property type="match status" value="1"/>
</dbReference>
<gene>
    <name evidence="14" type="ORF">K470DRAFT_215041</name>
</gene>
<keyword evidence="8" id="KW-0648">Protein biosynthesis</keyword>
<dbReference type="SUPFAM" id="SSF55681">
    <property type="entry name" value="Class II aaRS and biotin synthetases"/>
    <property type="match status" value="1"/>
</dbReference>
<evidence type="ECO:0000256" key="2">
    <source>
        <dbReference type="ARBA" id="ARBA00005312"/>
    </source>
</evidence>
<keyword evidence="4" id="KW-0963">Cytoplasm</keyword>
<dbReference type="InterPro" id="IPR045864">
    <property type="entry name" value="aa-tRNA-synth_II/BPL/LPL"/>
</dbReference>
<dbReference type="InterPro" id="IPR006195">
    <property type="entry name" value="aa-tRNA-synth_II"/>
</dbReference>
<dbReference type="Gene3D" id="3.30.930.10">
    <property type="entry name" value="Bira Bifunctional Protein, Domain 2"/>
    <property type="match status" value="1"/>
</dbReference>
<name>A0A6A7C2I5_9PEZI</name>
<dbReference type="AlphaFoldDB" id="A0A6A7C2I5"/>
<evidence type="ECO:0000256" key="11">
    <source>
        <dbReference type="ARBA" id="ARBA00070516"/>
    </source>
</evidence>
<dbReference type="GO" id="GO:0006422">
    <property type="term" value="P:aspartyl-tRNA aminoacylation"/>
    <property type="evidence" value="ECO:0007669"/>
    <property type="project" value="InterPro"/>
</dbReference>
<dbReference type="InterPro" id="IPR004364">
    <property type="entry name" value="Aa-tRNA-synt_II"/>
</dbReference>
<dbReference type="HAMAP" id="MF_02075">
    <property type="entry name" value="Asp_tRNA_synth_type2"/>
    <property type="match status" value="1"/>
</dbReference>
<feature type="region of interest" description="Disordered" evidence="12">
    <location>
        <begin position="1"/>
        <end position="72"/>
    </location>
</feature>
<dbReference type="GO" id="GO:0004815">
    <property type="term" value="F:aspartate-tRNA ligase activity"/>
    <property type="evidence" value="ECO:0007669"/>
    <property type="project" value="UniProtKB-EC"/>
</dbReference>
<dbReference type="InterPro" id="IPR002312">
    <property type="entry name" value="Asp/Asn-tRNA-synth_IIb"/>
</dbReference>
<dbReference type="CDD" id="cd00776">
    <property type="entry name" value="AsxRS_core"/>
    <property type="match status" value="1"/>
</dbReference>
<keyword evidence="5" id="KW-0436">Ligase</keyword>
<evidence type="ECO:0000259" key="13">
    <source>
        <dbReference type="PROSITE" id="PS50862"/>
    </source>
</evidence>
<dbReference type="GO" id="GO:0003723">
    <property type="term" value="F:RNA binding"/>
    <property type="evidence" value="ECO:0007669"/>
    <property type="project" value="TreeGrafter"/>
</dbReference>
<proteinExistence type="inferred from homology"/>
<dbReference type="OrthoDB" id="372395at2759"/>
<evidence type="ECO:0000256" key="1">
    <source>
        <dbReference type="ARBA" id="ARBA00004496"/>
    </source>
</evidence>
<dbReference type="PROSITE" id="PS50862">
    <property type="entry name" value="AA_TRNA_LIGASE_II"/>
    <property type="match status" value="1"/>
</dbReference>
<dbReference type="FunFam" id="3.30.930.10:FF:000038">
    <property type="entry name" value="Aspartate--tRNA ligase"/>
    <property type="match status" value="1"/>
</dbReference>
<dbReference type="Proteomes" id="UP000799421">
    <property type="component" value="Unassembled WGS sequence"/>
</dbReference>
<dbReference type="PANTHER" id="PTHR43450:SF1">
    <property type="entry name" value="ASPARTATE--TRNA LIGASE, CYTOPLASMIC"/>
    <property type="match status" value="1"/>
</dbReference>
<evidence type="ECO:0000256" key="3">
    <source>
        <dbReference type="ARBA" id="ARBA00012841"/>
    </source>
</evidence>
<keyword evidence="6" id="KW-0547">Nucleotide-binding</keyword>
<dbReference type="PANTHER" id="PTHR43450">
    <property type="entry name" value="ASPARTYL-TRNA SYNTHETASE"/>
    <property type="match status" value="1"/>
</dbReference>
<dbReference type="Pfam" id="PF00152">
    <property type="entry name" value="tRNA-synt_2"/>
    <property type="match status" value="1"/>
</dbReference>
<dbReference type="EMBL" id="MU005972">
    <property type="protein sequence ID" value="KAF2861457.1"/>
    <property type="molecule type" value="Genomic_DNA"/>
</dbReference>
<evidence type="ECO:0000256" key="4">
    <source>
        <dbReference type="ARBA" id="ARBA00022490"/>
    </source>
</evidence>
<dbReference type="CDD" id="cd04320">
    <property type="entry name" value="AspRS_cyto_N"/>
    <property type="match status" value="1"/>
</dbReference>
<dbReference type="GO" id="GO:0005524">
    <property type="term" value="F:ATP binding"/>
    <property type="evidence" value="ECO:0007669"/>
    <property type="project" value="UniProtKB-KW"/>
</dbReference>
<keyword evidence="9 14" id="KW-0030">Aminoacyl-tRNA synthetase</keyword>
<keyword evidence="15" id="KW-1185">Reference proteome</keyword>
<keyword evidence="7" id="KW-0067">ATP-binding</keyword>
<dbReference type="InterPro" id="IPR004523">
    <property type="entry name" value="Asp-tRNA_synthase_2"/>
</dbReference>
<evidence type="ECO:0000256" key="12">
    <source>
        <dbReference type="SAM" id="MobiDB-lite"/>
    </source>
</evidence>
<accession>A0A6A7C2I5</accession>
<comment type="similarity">
    <text evidence="2">Belongs to the class-II aminoacyl-tRNA synthetase family. Type 2 subfamily.</text>
</comment>
<evidence type="ECO:0000256" key="6">
    <source>
        <dbReference type="ARBA" id="ARBA00022741"/>
    </source>
</evidence>
<dbReference type="InterPro" id="IPR012340">
    <property type="entry name" value="NA-bd_OB-fold"/>
</dbReference>
<evidence type="ECO:0000313" key="14">
    <source>
        <dbReference type="EMBL" id="KAF2861457.1"/>
    </source>
</evidence>
<evidence type="ECO:0000256" key="7">
    <source>
        <dbReference type="ARBA" id="ARBA00022840"/>
    </source>
</evidence>
<evidence type="ECO:0000313" key="15">
    <source>
        <dbReference type="Proteomes" id="UP000799421"/>
    </source>
</evidence>
<evidence type="ECO:0000256" key="10">
    <source>
        <dbReference type="ARBA" id="ARBA00047904"/>
    </source>
</evidence>
<feature type="compositionally biased region" description="Basic and acidic residues" evidence="12">
    <location>
        <begin position="26"/>
        <end position="60"/>
    </location>
</feature>
<evidence type="ECO:0000256" key="8">
    <source>
        <dbReference type="ARBA" id="ARBA00022917"/>
    </source>
</evidence>